<comment type="similarity">
    <text evidence="1">Belongs to the short-chain dehydrogenases/reductases (SDR) family.</text>
</comment>
<evidence type="ECO:0000256" key="2">
    <source>
        <dbReference type="ARBA" id="ARBA00023002"/>
    </source>
</evidence>
<dbReference type="PANTHER" id="PTHR24321">
    <property type="entry name" value="DEHYDROGENASES, SHORT CHAIN"/>
    <property type="match status" value="1"/>
</dbReference>
<accession>A0ABU2JG69</accession>
<proteinExistence type="inferred from homology"/>
<dbReference type="InterPro" id="IPR036291">
    <property type="entry name" value="NAD(P)-bd_dom_sf"/>
</dbReference>
<gene>
    <name evidence="3" type="ORF">RM423_18945</name>
</gene>
<dbReference type="PRINTS" id="PR00081">
    <property type="entry name" value="GDHRDH"/>
</dbReference>
<evidence type="ECO:0000313" key="3">
    <source>
        <dbReference type="EMBL" id="MDT0263464.1"/>
    </source>
</evidence>
<keyword evidence="4" id="KW-1185">Reference proteome</keyword>
<dbReference type="Proteomes" id="UP001183176">
    <property type="component" value="Unassembled WGS sequence"/>
</dbReference>
<organism evidence="3 4">
    <name type="scientific">Jatrophihabitans lederbergiae</name>
    <dbReference type="NCBI Taxonomy" id="3075547"/>
    <lineage>
        <taxon>Bacteria</taxon>
        <taxon>Bacillati</taxon>
        <taxon>Actinomycetota</taxon>
        <taxon>Actinomycetes</taxon>
        <taxon>Jatrophihabitantales</taxon>
        <taxon>Jatrophihabitantaceae</taxon>
        <taxon>Jatrophihabitans</taxon>
    </lineage>
</organism>
<dbReference type="EMBL" id="JAVREH010000040">
    <property type="protein sequence ID" value="MDT0263464.1"/>
    <property type="molecule type" value="Genomic_DNA"/>
</dbReference>
<keyword evidence="2" id="KW-0560">Oxidoreductase</keyword>
<dbReference type="CDD" id="cd05233">
    <property type="entry name" value="SDR_c"/>
    <property type="match status" value="1"/>
</dbReference>
<comment type="caution">
    <text evidence="3">The sequence shown here is derived from an EMBL/GenBank/DDBJ whole genome shotgun (WGS) entry which is preliminary data.</text>
</comment>
<dbReference type="PANTHER" id="PTHR24321:SF8">
    <property type="entry name" value="ESTRADIOL 17-BETA-DEHYDROGENASE 8-RELATED"/>
    <property type="match status" value="1"/>
</dbReference>
<name>A0ABU2JG69_9ACTN</name>
<dbReference type="PRINTS" id="PR00080">
    <property type="entry name" value="SDRFAMILY"/>
</dbReference>
<dbReference type="Pfam" id="PF13561">
    <property type="entry name" value="adh_short_C2"/>
    <property type="match status" value="1"/>
</dbReference>
<reference evidence="4" key="1">
    <citation type="submission" date="2023-07" db="EMBL/GenBank/DDBJ databases">
        <title>30 novel species of actinomycetes from the DSMZ collection.</title>
        <authorList>
            <person name="Nouioui I."/>
        </authorList>
    </citation>
    <scope>NUCLEOTIDE SEQUENCE [LARGE SCALE GENOMIC DNA]</scope>
    <source>
        <strain evidence="4">DSM 44399</strain>
    </source>
</reference>
<dbReference type="InterPro" id="IPR002347">
    <property type="entry name" value="SDR_fam"/>
</dbReference>
<dbReference type="RefSeq" id="WP_311424610.1">
    <property type="nucleotide sequence ID" value="NZ_JAVREH010000040.1"/>
</dbReference>
<protein>
    <submittedName>
        <fullName evidence="3">SDR family oxidoreductase</fullName>
    </submittedName>
</protein>
<sequence length="278" mass="28155">MDVTYDFSGKVAVVTGAARGVGRATVAAFVHAGARVIAADRDAVGLAETCAPYGDAVHAVSADISAATGALAIVSAATGVFGRLDICVNNAAVAPHASLLDERAEVWDAVYAVNCRGTFLMTQAAARALIEQGNGGRIINFSSGVSSRGSAGAATYASSRAATESFTRVAAIELAPHEILVNCVSPGLIDTQPKPLPPSMAESLGRRIPALPLARPGLPAEVANLVLWLSSAGASYVTGALYSVDGGAGVGGRTTGKVVDEDVRYDWVTGRDRSAASG</sequence>
<dbReference type="SUPFAM" id="SSF51735">
    <property type="entry name" value="NAD(P)-binding Rossmann-fold domains"/>
    <property type="match status" value="1"/>
</dbReference>
<dbReference type="Gene3D" id="3.40.50.720">
    <property type="entry name" value="NAD(P)-binding Rossmann-like Domain"/>
    <property type="match status" value="1"/>
</dbReference>
<evidence type="ECO:0000313" key="4">
    <source>
        <dbReference type="Proteomes" id="UP001183176"/>
    </source>
</evidence>
<evidence type="ECO:0000256" key="1">
    <source>
        <dbReference type="ARBA" id="ARBA00006484"/>
    </source>
</evidence>